<dbReference type="InterPro" id="IPR046536">
    <property type="entry name" value="DUF6601"/>
</dbReference>
<keyword evidence="4" id="KW-1185">Reference proteome</keyword>
<organism evidence="3 4">
    <name type="scientific">Hyaloscypha bicolor E</name>
    <dbReference type="NCBI Taxonomy" id="1095630"/>
    <lineage>
        <taxon>Eukaryota</taxon>
        <taxon>Fungi</taxon>
        <taxon>Dikarya</taxon>
        <taxon>Ascomycota</taxon>
        <taxon>Pezizomycotina</taxon>
        <taxon>Leotiomycetes</taxon>
        <taxon>Helotiales</taxon>
        <taxon>Hyaloscyphaceae</taxon>
        <taxon>Hyaloscypha</taxon>
        <taxon>Hyaloscypha bicolor</taxon>
    </lineage>
</organism>
<evidence type="ECO:0008006" key="5">
    <source>
        <dbReference type="Google" id="ProtNLM"/>
    </source>
</evidence>
<dbReference type="EMBL" id="KZ613900">
    <property type="protein sequence ID" value="PMD52589.1"/>
    <property type="molecule type" value="Genomic_DNA"/>
</dbReference>
<evidence type="ECO:0000313" key="4">
    <source>
        <dbReference type="Proteomes" id="UP000235371"/>
    </source>
</evidence>
<keyword evidence="2" id="KW-0812">Transmembrane</keyword>
<keyword evidence="2" id="KW-0472">Membrane</keyword>
<dbReference type="PANTHER" id="PTHR34414:SF1">
    <property type="entry name" value="SUBTILISIN-LIKE SERINE PROTEASE"/>
    <property type="match status" value="1"/>
</dbReference>
<accession>A0A2J6SP96</accession>
<feature type="transmembrane region" description="Helical" evidence="2">
    <location>
        <begin position="280"/>
        <end position="305"/>
    </location>
</feature>
<evidence type="ECO:0000256" key="2">
    <source>
        <dbReference type="SAM" id="Phobius"/>
    </source>
</evidence>
<protein>
    <recommendedName>
        <fullName evidence="5">Subtilisin-like serine protease</fullName>
    </recommendedName>
</protein>
<dbReference type="Proteomes" id="UP000235371">
    <property type="component" value="Unassembled WGS sequence"/>
</dbReference>
<keyword evidence="2" id="KW-1133">Transmembrane helix</keyword>
<dbReference type="AlphaFoldDB" id="A0A2J6SP96"/>
<dbReference type="InParanoid" id="A0A2J6SP96"/>
<dbReference type="OrthoDB" id="5086500at2759"/>
<proteinExistence type="predicted"/>
<dbReference type="RefSeq" id="XP_024729493.1">
    <property type="nucleotide sequence ID" value="XM_024875947.1"/>
</dbReference>
<dbReference type="STRING" id="1095630.A0A2J6SP96"/>
<feature type="transmembrane region" description="Helical" evidence="2">
    <location>
        <begin position="237"/>
        <end position="260"/>
    </location>
</feature>
<feature type="region of interest" description="Disordered" evidence="1">
    <location>
        <begin position="23"/>
        <end position="43"/>
    </location>
</feature>
<name>A0A2J6SP96_9HELO</name>
<evidence type="ECO:0000256" key="1">
    <source>
        <dbReference type="SAM" id="MobiDB-lite"/>
    </source>
</evidence>
<sequence>MPIVDTKIELNKDLSLITSANGENSLSRTGQEDSHSLPGQARTSLDNAPLKEYLREALLAPNLDKIAPYLWLAFTPDHAHISPLHFQAARGRSIIVTEEVYLHLVWYYDRIFIKPLPAYLLSSAFWEYIEKTDIEVWQAAAGFMRTYAYLIKFEIDFRKAQSAELGIIPTDDKVPITYERFAAFIAPFAELDDDRVKPRYHYGEMRLTRLNWFARFLLGKLTYHHIHAQWNEYLGRFLAPFLTVFILLSTALNAMQVELAVQSAPKGFRNWDTFSQMCRWVSIIILVLVLVISTLLIFLVLFMFIHDQIFAQKVLHQKRSKVKKSKAGLKSGVV</sequence>
<dbReference type="Pfam" id="PF20246">
    <property type="entry name" value="DUF6601"/>
    <property type="match status" value="1"/>
</dbReference>
<evidence type="ECO:0000313" key="3">
    <source>
        <dbReference type="EMBL" id="PMD52589.1"/>
    </source>
</evidence>
<reference evidence="3 4" key="1">
    <citation type="submission" date="2016-04" db="EMBL/GenBank/DDBJ databases">
        <title>A degradative enzymes factory behind the ericoid mycorrhizal symbiosis.</title>
        <authorList>
            <consortium name="DOE Joint Genome Institute"/>
            <person name="Martino E."/>
            <person name="Morin E."/>
            <person name="Grelet G."/>
            <person name="Kuo A."/>
            <person name="Kohler A."/>
            <person name="Daghino S."/>
            <person name="Barry K."/>
            <person name="Choi C."/>
            <person name="Cichocki N."/>
            <person name="Clum A."/>
            <person name="Copeland A."/>
            <person name="Hainaut M."/>
            <person name="Haridas S."/>
            <person name="Labutti K."/>
            <person name="Lindquist E."/>
            <person name="Lipzen A."/>
            <person name="Khouja H.-R."/>
            <person name="Murat C."/>
            <person name="Ohm R."/>
            <person name="Olson A."/>
            <person name="Spatafora J."/>
            <person name="Veneault-Fourrey C."/>
            <person name="Henrissat B."/>
            <person name="Grigoriev I."/>
            <person name="Martin F."/>
            <person name="Perotto S."/>
        </authorList>
    </citation>
    <scope>NUCLEOTIDE SEQUENCE [LARGE SCALE GENOMIC DNA]</scope>
    <source>
        <strain evidence="3 4">E</strain>
    </source>
</reference>
<dbReference type="GeneID" id="36584026"/>
<dbReference type="PANTHER" id="PTHR34414">
    <property type="entry name" value="HET DOMAIN-CONTAINING PROTEIN-RELATED"/>
    <property type="match status" value="1"/>
</dbReference>
<gene>
    <name evidence="3" type="ORF">K444DRAFT_543179</name>
</gene>